<dbReference type="EMBL" id="JASNWA010000004">
    <property type="protein sequence ID" value="KAK3176386.1"/>
    <property type="molecule type" value="Genomic_DNA"/>
</dbReference>
<dbReference type="Proteomes" id="UP001276659">
    <property type="component" value="Unassembled WGS sequence"/>
</dbReference>
<proteinExistence type="predicted"/>
<evidence type="ECO:0000313" key="1">
    <source>
        <dbReference type="EMBL" id="KAK3176386.1"/>
    </source>
</evidence>
<organism evidence="1 2">
    <name type="scientific">Lepraria neglecta</name>
    <dbReference type="NCBI Taxonomy" id="209136"/>
    <lineage>
        <taxon>Eukaryota</taxon>
        <taxon>Fungi</taxon>
        <taxon>Dikarya</taxon>
        <taxon>Ascomycota</taxon>
        <taxon>Pezizomycotina</taxon>
        <taxon>Lecanoromycetes</taxon>
        <taxon>OSLEUM clade</taxon>
        <taxon>Lecanoromycetidae</taxon>
        <taxon>Lecanorales</taxon>
        <taxon>Lecanorineae</taxon>
        <taxon>Stereocaulaceae</taxon>
        <taxon>Lepraria</taxon>
    </lineage>
</organism>
<keyword evidence="2" id="KW-1185">Reference proteome</keyword>
<reference evidence="1" key="1">
    <citation type="submission" date="2022-11" db="EMBL/GenBank/DDBJ databases">
        <title>Chromosomal genome sequence assembly and mating type (MAT) locus characterization of the leprose asexual lichenized fungus Lepraria neglecta (Nyl.) Erichsen.</title>
        <authorList>
            <person name="Allen J.L."/>
            <person name="Pfeffer B."/>
        </authorList>
    </citation>
    <scope>NUCLEOTIDE SEQUENCE</scope>
    <source>
        <strain evidence="1">Allen 5258</strain>
    </source>
</reference>
<accession>A0AAD9ZD69</accession>
<dbReference type="AlphaFoldDB" id="A0AAD9ZD69"/>
<protein>
    <submittedName>
        <fullName evidence="1">Uncharacterized protein</fullName>
    </submittedName>
</protein>
<gene>
    <name evidence="1" type="ORF">OEA41_007709</name>
</gene>
<name>A0AAD9ZD69_9LECA</name>
<evidence type="ECO:0000313" key="2">
    <source>
        <dbReference type="Proteomes" id="UP001276659"/>
    </source>
</evidence>
<comment type="caution">
    <text evidence="1">The sequence shown here is derived from an EMBL/GenBank/DDBJ whole genome shotgun (WGS) entry which is preliminary data.</text>
</comment>
<sequence>MPIRAKFGAVICHVRGYPSLGGIILGVFTAMELEWLSQSRSKPSSRSPDAQVEDDFSFQMLRLGALWWKSMVLYGKMMSQVSGGCPWPGGFPPDFYVGYPSTGGVWVLKVPSGEFEPDDFGKVVMVFTMDEHCAALEEMGATFYAIVDECPDVAKSLKDDVAIGKRWKERMKETDE</sequence>